<dbReference type="InterPro" id="IPR000086">
    <property type="entry name" value="NUDIX_hydrolase_dom"/>
</dbReference>
<evidence type="ECO:0000256" key="17">
    <source>
        <dbReference type="ARBA" id="ARBA00030634"/>
    </source>
</evidence>
<dbReference type="PANTHER" id="PTHR43758">
    <property type="entry name" value="7,8-DIHYDRO-8-OXOGUANINE TRIPHOSPHATASE"/>
    <property type="match status" value="1"/>
</dbReference>
<evidence type="ECO:0000256" key="7">
    <source>
        <dbReference type="ARBA" id="ARBA00022801"/>
    </source>
</evidence>
<evidence type="ECO:0000256" key="4">
    <source>
        <dbReference type="ARBA" id="ARBA00011245"/>
    </source>
</evidence>
<dbReference type="PROSITE" id="PS00893">
    <property type="entry name" value="NUDIX_BOX"/>
    <property type="match status" value="1"/>
</dbReference>
<comment type="function">
    <text evidence="24">Oxidized purine nucleoside triphosphate hydrolase which is a prominent sanitizer of the oxidized nucleotide pool. Catalyzes the hydrolysis of 2-oxo-dATP (2-hydroxy-dATP) into 2-oxo-dAMP. Also has a significant hydrolase activity toward 2-oxo-ATP, 8-oxo-dGTP and 8-oxo-dATP. Through the hydrolysis of oxidized purine nucleoside triphosphates, prevents their incorporation into DNA and the subsequent transversions A:T to C:G and G:C to T:A. Also catalyzes the hydrolysis of methylated purine nucleoside triphosphate preventing their integration into DNA. Through this antimutagenic activity protects cells from oxidative stress.</text>
</comment>
<evidence type="ECO:0000256" key="2">
    <source>
        <dbReference type="ARBA" id="ARBA00004496"/>
    </source>
</evidence>
<comment type="catalytic activity">
    <reaction evidence="12">
        <text>8-oxo-dGTP + H2O = 8-oxo-dGMP + diphosphate + H(+)</text>
        <dbReference type="Rhea" id="RHEA:31575"/>
        <dbReference type="ChEBI" id="CHEBI:15377"/>
        <dbReference type="ChEBI" id="CHEBI:15378"/>
        <dbReference type="ChEBI" id="CHEBI:33019"/>
        <dbReference type="ChEBI" id="CHEBI:63224"/>
        <dbReference type="ChEBI" id="CHEBI:77896"/>
    </reaction>
    <physiologicalReaction direction="left-to-right" evidence="12">
        <dbReference type="Rhea" id="RHEA:31576"/>
    </physiologicalReaction>
</comment>
<keyword evidence="5" id="KW-0963">Cytoplasm</keyword>
<evidence type="ECO:0000256" key="21">
    <source>
        <dbReference type="ARBA" id="ARBA00048002"/>
    </source>
</evidence>
<dbReference type="PRINTS" id="PR00502">
    <property type="entry name" value="NUDIXFAMILY"/>
</dbReference>
<dbReference type="PROSITE" id="PS51462">
    <property type="entry name" value="NUDIX"/>
    <property type="match status" value="1"/>
</dbReference>
<evidence type="ECO:0000313" key="28">
    <source>
        <dbReference type="Proteomes" id="UP000178106"/>
    </source>
</evidence>
<comment type="catalytic activity">
    <reaction evidence="23">
        <text>N(6)-methyl-dATP + H2O = N(6)-methyl-dAMP + diphosphate + H(+)</text>
        <dbReference type="Rhea" id="RHEA:67604"/>
        <dbReference type="ChEBI" id="CHEBI:15377"/>
        <dbReference type="ChEBI" id="CHEBI:15378"/>
        <dbReference type="ChEBI" id="CHEBI:33019"/>
        <dbReference type="ChEBI" id="CHEBI:169976"/>
        <dbReference type="ChEBI" id="CHEBI:172872"/>
    </reaction>
    <physiologicalReaction direction="left-to-right" evidence="23">
        <dbReference type="Rhea" id="RHEA:67605"/>
    </physiologicalReaction>
</comment>
<comment type="catalytic activity">
    <reaction evidence="11">
        <text>2-oxo-dATP + H2O = 2-oxo-dAMP + diphosphate + H(+)</text>
        <dbReference type="Rhea" id="RHEA:31583"/>
        <dbReference type="ChEBI" id="CHEBI:15377"/>
        <dbReference type="ChEBI" id="CHEBI:15378"/>
        <dbReference type="ChEBI" id="CHEBI:33019"/>
        <dbReference type="ChEBI" id="CHEBI:63212"/>
        <dbReference type="ChEBI" id="CHEBI:77897"/>
        <dbReference type="EC" id="3.6.1.56"/>
    </reaction>
    <physiologicalReaction direction="left-to-right" evidence="11">
        <dbReference type="Rhea" id="RHEA:31584"/>
    </physiologicalReaction>
</comment>
<proteinExistence type="inferred from homology"/>
<comment type="catalytic activity">
    <reaction evidence="22">
        <text>O(6)-methyl-dGTP + H2O = O(6)-methyl-dGMP + diphosphate + H(+)</text>
        <dbReference type="Rhea" id="RHEA:67600"/>
        <dbReference type="ChEBI" id="CHEBI:15377"/>
        <dbReference type="ChEBI" id="CHEBI:15378"/>
        <dbReference type="ChEBI" id="CHEBI:33019"/>
        <dbReference type="ChEBI" id="CHEBI:169974"/>
        <dbReference type="ChEBI" id="CHEBI:169975"/>
    </reaction>
    <physiologicalReaction direction="left-to-right" evidence="22">
        <dbReference type="Rhea" id="RHEA:67601"/>
    </physiologicalReaction>
</comment>
<dbReference type="AlphaFoldDB" id="A0A1G2E497"/>
<name>A0A1G2E497_9BACT</name>
<dbReference type="Proteomes" id="UP000178106">
    <property type="component" value="Unassembled WGS sequence"/>
</dbReference>
<evidence type="ECO:0000256" key="1">
    <source>
        <dbReference type="ARBA" id="ARBA00001946"/>
    </source>
</evidence>
<dbReference type="SUPFAM" id="SSF55811">
    <property type="entry name" value="Nudix"/>
    <property type="match status" value="1"/>
</dbReference>
<evidence type="ECO:0000256" key="13">
    <source>
        <dbReference type="ARBA" id="ARBA00024596"/>
    </source>
</evidence>
<dbReference type="EMBL" id="MHLU01000008">
    <property type="protein sequence ID" value="OGZ20697.1"/>
    <property type="molecule type" value="Genomic_DNA"/>
</dbReference>
<protein>
    <recommendedName>
        <fullName evidence="15">Oxidized purine nucleoside triphosphate hydrolase</fullName>
        <ecNumber evidence="14">3.6.1.56</ecNumber>
    </recommendedName>
    <alternativeName>
        <fullName evidence="19">2-hydroxy-dATP diphosphatase</fullName>
    </alternativeName>
    <alternativeName>
        <fullName evidence="18">7,8-dihydro-8-oxoguanine triphosphatase</fullName>
    </alternativeName>
    <alternativeName>
        <fullName evidence="17">8-oxo-dGTPase</fullName>
    </alternativeName>
    <alternativeName>
        <fullName evidence="20">Methylated purine nucleoside triphosphate hydrolase</fullName>
    </alternativeName>
    <alternativeName>
        <fullName evidence="16">Nucleoside diphosphate-linked moiety X motif 1</fullName>
    </alternativeName>
</protein>
<evidence type="ECO:0000256" key="15">
    <source>
        <dbReference type="ARBA" id="ARBA00026218"/>
    </source>
</evidence>
<evidence type="ECO:0000313" key="27">
    <source>
        <dbReference type="EMBL" id="OGZ20697.1"/>
    </source>
</evidence>
<evidence type="ECO:0000256" key="20">
    <source>
        <dbReference type="ARBA" id="ARBA00032071"/>
    </source>
</evidence>
<dbReference type="GO" id="GO:0046872">
    <property type="term" value="F:metal ion binding"/>
    <property type="evidence" value="ECO:0007669"/>
    <property type="project" value="UniProtKB-KW"/>
</dbReference>
<evidence type="ECO:0000256" key="10">
    <source>
        <dbReference type="ARBA" id="ARBA00024448"/>
    </source>
</evidence>
<evidence type="ECO:0000256" key="25">
    <source>
        <dbReference type="RuleBase" id="RU003476"/>
    </source>
</evidence>
<evidence type="ECO:0000256" key="24">
    <source>
        <dbReference type="ARBA" id="ARBA00053094"/>
    </source>
</evidence>
<dbReference type="PRINTS" id="PR01403">
    <property type="entry name" value="8OXTPHPHTASE"/>
</dbReference>
<dbReference type="InterPro" id="IPR020084">
    <property type="entry name" value="NUDIX_hydrolase_CS"/>
</dbReference>
<evidence type="ECO:0000256" key="16">
    <source>
        <dbReference type="ARBA" id="ARBA00029673"/>
    </source>
</evidence>
<evidence type="ECO:0000256" key="11">
    <source>
        <dbReference type="ARBA" id="ARBA00024459"/>
    </source>
</evidence>
<reference evidence="27 28" key="1">
    <citation type="journal article" date="2016" name="Nat. Commun.">
        <title>Thousands of microbial genomes shed light on interconnected biogeochemical processes in an aquifer system.</title>
        <authorList>
            <person name="Anantharaman K."/>
            <person name="Brown C.T."/>
            <person name="Hug L.A."/>
            <person name="Sharon I."/>
            <person name="Castelle C.J."/>
            <person name="Probst A.J."/>
            <person name="Thomas B.C."/>
            <person name="Singh A."/>
            <person name="Wilkins M.J."/>
            <person name="Karaoz U."/>
            <person name="Brodie E.L."/>
            <person name="Williams K.H."/>
            <person name="Hubbard S.S."/>
            <person name="Banfield J.F."/>
        </authorList>
    </citation>
    <scope>NUCLEOTIDE SEQUENCE [LARGE SCALE GENOMIC DNA]</scope>
</reference>
<dbReference type="Gene3D" id="3.90.79.10">
    <property type="entry name" value="Nucleoside Triphosphate Pyrophosphohydrolase"/>
    <property type="match status" value="1"/>
</dbReference>
<dbReference type="InterPro" id="IPR015797">
    <property type="entry name" value="NUDIX_hydrolase-like_dom_sf"/>
</dbReference>
<dbReference type="Pfam" id="PF00293">
    <property type="entry name" value="NUDIX"/>
    <property type="match status" value="1"/>
</dbReference>
<evidence type="ECO:0000256" key="14">
    <source>
        <dbReference type="ARBA" id="ARBA00026103"/>
    </source>
</evidence>
<gene>
    <name evidence="27" type="ORF">A2494_03810</name>
</gene>
<comment type="similarity">
    <text evidence="3 25">Belongs to the Nudix hydrolase family.</text>
</comment>
<evidence type="ECO:0000259" key="26">
    <source>
        <dbReference type="PROSITE" id="PS51462"/>
    </source>
</evidence>
<evidence type="ECO:0000256" key="18">
    <source>
        <dbReference type="ARBA" id="ARBA00030682"/>
    </source>
</evidence>
<dbReference type="GO" id="GO:0008828">
    <property type="term" value="F:dATP diphosphatase activity"/>
    <property type="evidence" value="ECO:0007669"/>
    <property type="project" value="UniProtKB-EC"/>
</dbReference>
<dbReference type="PANTHER" id="PTHR43758:SF2">
    <property type="entry name" value="OXIDIZED PURINE NUCLEOSIDE TRIPHOSPHATE HYDROLASE"/>
    <property type="match status" value="1"/>
</dbReference>
<feature type="domain" description="Nudix hydrolase" evidence="26">
    <location>
        <begin position="1"/>
        <end position="131"/>
    </location>
</feature>
<dbReference type="InterPro" id="IPR003563">
    <property type="entry name" value="8ODP"/>
</dbReference>
<comment type="catalytic activity">
    <reaction evidence="10">
        <text>8-oxo-dATP + H2O = 8-oxo-dAMP + diphosphate + H(+)</text>
        <dbReference type="Rhea" id="RHEA:65396"/>
        <dbReference type="ChEBI" id="CHEBI:15377"/>
        <dbReference type="ChEBI" id="CHEBI:15378"/>
        <dbReference type="ChEBI" id="CHEBI:33019"/>
        <dbReference type="ChEBI" id="CHEBI:71361"/>
        <dbReference type="ChEBI" id="CHEBI:172871"/>
    </reaction>
    <physiologicalReaction direction="left-to-right" evidence="10">
        <dbReference type="Rhea" id="RHEA:65397"/>
    </physiologicalReaction>
</comment>
<comment type="subunit">
    <text evidence="4">Monomer.</text>
</comment>
<dbReference type="GO" id="GO:0008413">
    <property type="term" value="F:8-oxo-7,8-dihydroguanosine triphosphate pyrophosphatase activity"/>
    <property type="evidence" value="ECO:0007669"/>
    <property type="project" value="InterPro"/>
</dbReference>
<keyword evidence="9" id="KW-0694">RNA-binding</keyword>
<dbReference type="InterPro" id="IPR020476">
    <property type="entry name" value="Nudix_hydrolase"/>
</dbReference>
<comment type="cofactor">
    <cofactor evidence="1">
        <name>Mg(2+)</name>
        <dbReference type="ChEBI" id="CHEBI:18420"/>
    </cofactor>
</comment>
<organism evidence="27 28">
    <name type="scientific">Candidatus Lloydbacteria bacterium RIFOXYC12_FULL_46_25</name>
    <dbReference type="NCBI Taxonomy" id="1798670"/>
    <lineage>
        <taxon>Bacteria</taxon>
        <taxon>Candidatus Lloydiibacteriota</taxon>
    </lineage>
</organism>
<dbReference type="CDD" id="cd03427">
    <property type="entry name" value="NUDIX_MTH1_Nudt1"/>
    <property type="match status" value="1"/>
</dbReference>
<comment type="catalytic activity">
    <reaction evidence="13">
        <text>2-oxo-ATP + H2O = 2-oxo-AMP + diphosphate + H(+)</text>
        <dbReference type="Rhea" id="RHEA:67392"/>
        <dbReference type="ChEBI" id="CHEBI:15377"/>
        <dbReference type="ChEBI" id="CHEBI:15378"/>
        <dbReference type="ChEBI" id="CHEBI:33019"/>
        <dbReference type="ChEBI" id="CHEBI:71395"/>
        <dbReference type="ChEBI" id="CHEBI:172878"/>
    </reaction>
    <physiologicalReaction direction="left-to-right" evidence="13">
        <dbReference type="Rhea" id="RHEA:67393"/>
    </physiologicalReaction>
</comment>
<comment type="catalytic activity">
    <reaction evidence="21">
        <text>N(6)-methyl-ATP + H2O = N(6)-methyl-AMP + diphosphate + H(+)</text>
        <dbReference type="Rhea" id="RHEA:67608"/>
        <dbReference type="ChEBI" id="CHEBI:15377"/>
        <dbReference type="ChEBI" id="CHEBI:15378"/>
        <dbReference type="ChEBI" id="CHEBI:33019"/>
        <dbReference type="ChEBI" id="CHEBI:144842"/>
        <dbReference type="ChEBI" id="CHEBI:172873"/>
    </reaction>
    <physiologicalReaction direction="left-to-right" evidence="21">
        <dbReference type="Rhea" id="RHEA:67609"/>
    </physiologicalReaction>
</comment>
<comment type="subcellular location">
    <subcellularLocation>
        <location evidence="2">Cytoplasm</location>
    </subcellularLocation>
</comment>
<dbReference type="GO" id="GO:0005737">
    <property type="term" value="C:cytoplasm"/>
    <property type="evidence" value="ECO:0007669"/>
    <property type="project" value="UniProtKB-SubCell"/>
</dbReference>
<comment type="caution">
    <text evidence="27">The sequence shown here is derived from an EMBL/GenBank/DDBJ whole genome shotgun (WGS) entry which is preliminary data.</text>
</comment>
<dbReference type="GO" id="GO:0003723">
    <property type="term" value="F:RNA binding"/>
    <property type="evidence" value="ECO:0007669"/>
    <property type="project" value="UniProtKB-KW"/>
</dbReference>
<evidence type="ECO:0000256" key="23">
    <source>
        <dbReference type="ARBA" id="ARBA00049032"/>
    </source>
</evidence>
<keyword evidence="6" id="KW-0479">Metal-binding</keyword>
<sequence>MKKLLTLCLAVQNGKVLLGMKKRGFGVGRWNGFGGKIEAGETIEDAARREMNEECGVNVLAMEKVGIHEFEFDAKRGEILEVHVFRVDTFSGVPVETEEMKPKWFAFADIPYGIMWPDDQYWLPLFLEGKKFRTKFLFGADDIVLEKEVSEVESL</sequence>
<keyword evidence="7 25" id="KW-0378">Hydrolase</keyword>
<dbReference type="GO" id="GO:0042262">
    <property type="term" value="P:DNA protection"/>
    <property type="evidence" value="ECO:0007669"/>
    <property type="project" value="InterPro"/>
</dbReference>
<evidence type="ECO:0000256" key="12">
    <source>
        <dbReference type="ARBA" id="ARBA00024486"/>
    </source>
</evidence>
<keyword evidence="8" id="KW-0460">Magnesium</keyword>
<evidence type="ECO:0000256" key="19">
    <source>
        <dbReference type="ARBA" id="ARBA00031927"/>
    </source>
</evidence>
<evidence type="ECO:0000256" key="5">
    <source>
        <dbReference type="ARBA" id="ARBA00022490"/>
    </source>
</evidence>
<dbReference type="EC" id="3.6.1.56" evidence="14"/>
<evidence type="ECO:0000256" key="6">
    <source>
        <dbReference type="ARBA" id="ARBA00022723"/>
    </source>
</evidence>
<accession>A0A1G2E497</accession>
<evidence type="ECO:0000256" key="9">
    <source>
        <dbReference type="ARBA" id="ARBA00022884"/>
    </source>
</evidence>
<evidence type="ECO:0000256" key="22">
    <source>
        <dbReference type="ARBA" id="ARBA00048894"/>
    </source>
</evidence>
<evidence type="ECO:0000256" key="8">
    <source>
        <dbReference type="ARBA" id="ARBA00022842"/>
    </source>
</evidence>
<evidence type="ECO:0000256" key="3">
    <source>
        <dbReference type="ARBA" id="ARBA00005582"/>
    </source>
</evidence>